<keyword evidence="1" id="KW-0175">Coiled coil</keyword>
<keyword evidence="4" id="KW-1185">Reference proteome</keyword>
<feature type="transmembrane region" description="Helical" evidence="2">
    <location>
        <begin position="6"/>
        <end position="23"/>
    </location>
</feature>
<evidence type="ECO:0000256" key="2">
    <source>
        <dbReference type="SAM" id="Phobius"/>
    </source>
</evidence>
<protein>
    <recommendedName>
        <fullName evidence="5">DUF2570 domain-containing protein</fullName>
    </recommendedName>
</protein>
<accession>A0A1T4UVE6</accession>
<evidence type="ECO:0008006" key="5">
    <source>
        <dbReference type="Google" id="ProtNLM"/>
    </source>
</evidence>
<evidence type="ECO:0000313" key="4">
    <source>
        <dbReference type="Proteomes" id="UP000190162"/>
    </source>
</evidence>
<gene>
    <name evidence="3" type="ORF">SAMN02745132_02592</name>
</gene>
<sequence>MNIIKGVGIGLLLLSIVTSWFLYQELEDAIQTNQSLTNNLHQAVDAQRSLNATIALLKESKKQAQIAADSLAQKLSSIDATKERVVIQVREKIKYENCYSVPIPATDGWLYQ</sequence>
<dbReference type="Proteomes" id="UP000190162">
    <property type="component" value="Unassembled WGS sequence"/>
</dbReference>
<evidence type="ECO:0000256" key="1">
    <source>
        <dbReference type="SAM" id="Coils"/>
    </source>
</evidence>
<dbReference type="EMBL" id="FUXU01000032">
    <property type="protein sequence ID" value="SKA56585.1"/>
    <property type="molecule type" value="Genomic_DNA"/>
</dbReference>
<dbReference type="OrthoDB" id="5905133at2"/>
<feature type="coiled-coil region" evidence="1">
    <location>
        <begin position="26"/>
        <end position="74"/>
    </location>
</feature>
<name>A0A1T4UVE6_9GAMM</name>
<reference evidence="4" key="1">
    <citation type="submission" date="2017-02" db="EMBL/GenBank/DDBJ databases">
        <authorList>
            <person name="Varghese N."/>
            <person name="Submissions S."/>
        </authorList>
    </citation>
    <scope>NUCLEOTIDE SEQUENCE [LARGE SCALE GENOMIC DNA]</scope>
    <source>
        <strain evidence="4">DSM 22720</strain>
    </source>
</reference>
<keyword evidence="2" id="KW-0812">Transmembrane</keyword>
<dbReference type="RefSeq" id="WP_078752909.1">
    <property type="nucleotide sequence ID" value="NZ_FUXU01000032.1"/>
</dbReference>
<organism evidence="3 4">
    <name type="scientific">Enterovibrio nigricans DSM 22720</name>
    <dbReference type="NCBI Taxonomy" id="1121868"/>
    <lineage>
        <taxon>Bacteria</taxon>
        <taxon>Pseudomonadati</taxon>
        <taxon>Pseudomonadota</taxon>
        <taxon>Gammaproteobacteria</taxon>
        <taxon>Vibrionales</taxon>
        <taxon>Vibrionaceae</taxon>
        <taxon>Enterovibrio</taxon>
    </lineage>
</organism>
<dbReference type="AlphaFoldDB" id="A0A1T4UVE6"/>
<keyword evidence="2" id="KW-1133">Transmembrane helix</keyword>
<evidence type="ECO:0000313" key="3">
    <source>
        <dbReference type="EMBL" id="SKA56585.1"/>
    </source>
</evidence>
<keyword evidence="2" id="KW-0472">Membrane</keyword>
<proteinExistence type="predicted"/>